<sequence>MSLHDLPGAEIILPGLSDLRNGKSNTIGALLVAIAATRLTEAGLDIQKHHLSPEPELNLYACLQDEREDAYPYYNALLKRLNSFCNALELSYRYKPSNTALEPTLSKAICKS</sequence>
<reference evidence="1" key="1">
    <citation type="journal article" date="2015" name="ISME J.">
        <title>Draft Genome Sequence of Streptomyces incarnatus NRRL8089, which Produces the Nucleoside Antibiotic Sinefungin.</title>
        <authorList>
            <person name="Oshima K."/>
            <person name="Hattori M."/>
            <person name="Shimizu H."/>
            <person name="Fukuda K."/>
            <person name="Nemoto M."/>
            <person name="Inagaki K."/>
            <person name="Tamura T."/>
        </authorList>
    </citation>
    <scope>NUCLEOTIDE SEQUENCE</scope>
    <source>
        <strain evidence="1">FACHB-1277</strain>
    </source>
</reference>
<evidence type="ECO:0000313" key="2">
    <source>
        <dbReference type="Proteomes" id="UP000631421"/>
    </source>
</evidence>
<organism evidence="1 2">
    <name type="scientific">Pseudanabaena cinerea FACHB-1277</name>
    <dbReference type="NCBI Taxonomy" id="2949581"/>
    <lineage>
        <taxon>Bacteria</taxon>
        <taxon>Bacillati</taxon>
        <taxon>Cyanobacteriota</taxon>
        <taxon>Cyanophyceae</taxon>
        <taxon>Pseudanabaenales</taxon>
        <taxon>Pseudanabaenaceae</taxon>
        <taxon>Pseudanabaena</taxon>
        <taxon>Pseudanabaena cinerea</taxon>
    </lineage>
</organism>
<reference evidence="1" key="2">
    <citation type="submission" date="2020-08" db="EMBL/GenBank/DDBJ databases">
        <authorList>
            <person name="Chen M."/>
            <person name="Teng W."/>
            <person name="Zhao L."/>
            <person name="Hu C."/>
            <person name="Zhou Y."/>
            <person name="Han B."/>
            <person name="Song L."/>
            <person name="Shu W."/>
        </authorList>
    </citation>
    <scope>NUCLEOTIDE SEQUENCE</scope>
    <source>
        <strain evidence="1">FACHB-1277</strain>
    </source>
</reference>
<name>A0A926URU5_9CYAN</name>
<dbReference type="RefSeq" id="WP_190350304.1">
    <property type="nucleotide sequence ID" value="NZ_JACJPY010000015.1"/>
</dbReference>
<protein>
    <submittedName>
        <fullName evidence="1">Uncharacterized protein</fullName>
    </submittedName>
</protein>
<proteinExistence type="predicted"/>
<dbReference type="EMBL" id="JACJPY010000015">
    <property type="protein sequence ID" value="MBD2149939.1"/>
    <property type="molecule type" value="Genomic_DNA"/>
</dbReference>
<comment type="caution">
    <text evidence="1">The sequence shown here is derived from an EMBL/GenBank/DDBJ whole genome shotgun (WGS) entry which is preliminary data.</text>
</comment>
<dbReference type="Proteomes" id="UP000631421">
    <property type="component" value="Unassembled WGS sequence"/>
</dbReference>
<gene>
    <name evidence="1" type="ORF">H6F44_07365</name>
</gene>
<accession>A0A926URU5</accession>
<dbReference type="AlphaFoldDB" id="A0A926URU5"/>
<evidence type="ECO:0000313" key="1">
    <source>
        <dbReference type="EMBL" id="MBD2149939.1"/>
    </source>
</evidence>
<keyword evidence="2" id="KW-1185">Reference proteome</keyword>